<comment type="caution">
    <text evidence="3">The sequence shown here is derived from an EMBL/GenBank/DDBJ whole genome shotgun (WGS) entry which is preliminary data.</text>
</comment>
<dbReference type="Gene3D" id="1.10.287.1060">
    <property type="entry name" value="ESAT-6-like"/>
    <property type="match status" value="1"/>
</dbReference>
<organism evidence="3 4">
    <name type="scientific">Nocardioides panaciterrulae</name>
    <dbReference type="NCBI Taxonomy" id="661492"/>
    <lineage>
        <taxon>Bacteria</taxon>
        <taxon>Bacillati</taxon>
        <taxon>Actinomycetota</taxon>
        <taxon>Actinomycetes</taxon>
        <taxon>Propionibacteriales</taxon>
        <taxon>Nocardioidaceae</taxon>
        <taxon>Nocardioides</taxon>
    </lineage>
</organism>
<keyword evidence="4" id="KW-1185">Reference proteome</keyword>
<dbReference type="Pfam" id="PF06013">
    <property type="entry name" value="WXG100"/>
    <property type="match status" value="1"/>
</dbReference>
<dbReference type="InterPro" id="IPR036689">
    <property type="entry name" value="ESAT-6-like_sf"/>
</dbReference>
<dbReference type="InterPro" id="IPR010310">
    <property type="entry name" value="T7SS_ESAT-6-like"/>
</dbReference>
<reference evidence="3 4" key="1">
    <citation type="submission" date="2020-07" db="EMBL/GenBank/DDBJ databases">
        <title>Sequencing the genomes of 1000 actinobacteria strains.</title>
        <authorList>
            <person name="Klenk H.-P."/>
        </authorList>
    </citation>
    <scope>NUCLEOTIDE SEQUENCE [LARGE SCALE GENOMIC DNA]</scope>
    <source>
        <strain evidence="3 4">DSM 21350</strain>
    </source>
</reference>
<proteinExistence type="inferred from homology"/>
<evidence type="ECO:0000256" key="2">
    <source>
        <dbReference type="SAM" id="MobiDB-lite"/>
    </source>
</evidence>
<dbReference type="EMBL" id="JACCBG010000001">
    <property type="protein sequence ID" value="NYD43663.1"/>
    <property type="molecule type" value="Genomic_DNA"/>
</dbReference>
<feature type="compositionally biased region" description="Polar residues" evidence="2">
    <location>
        <begin position="90"/>
        <end position="100"/>
    </location>
</feature>
<evidence type="ECO:0000313" key="4">
    <source>
        <dbReference type="Proteomes" id="UP000535511"/>
    </source>
</evidence>
<dbReference type="SUPFAM" id="SSF140453">
    <property type="entry name" value="EsxAB dimer-like"/>
    <property type="match status" value="1"/>
</dbReference>
<dbReference type="Proteomes" id="UP000535511">
    <property type="component" value="Unassembled WGS sequence"/>
</dbReference>
<feature type="region of interest" description="Disordered" evidence="2">
    <location>
        <begin position="81"/>
        <end position="107"/>
    </location>
</feature>
<dbReference type="AlphaFoldDB" id="A0A7Y9E9H3"/>
<dbReference type="RefSeq" id="WP_179665159.1">
    <property type="nucleotide sequence ID" value="NZ_JACCBG010000001.1"/>
</dbReference>
<dbReference type="NCBIfam" id="TIGR03930">
    <property type="entry name" value="WXG100_ESAT6"/>
    <property type="match status" value="1"/>
</dbReference>
<sequence length="107" mass="11316">MSNSAAEMGQGEKTLSRAAGMVADAKTDFDGMSRRLDGQIAGLRGKWAGAGGTAFFALHQAWTEKQGVIVNALNEFEASLQSTERDNMNTDEAQSANYSRTAGRLGG</sequence>
<name>A0A7Y9E9H3_9ACTN</name>
<comment type="similarity">
    <text evidence="1">Belongs to the WXG100 family.</text>
</comment>
<gene>
    <name evidence="3" type="ORF">BJZ21_003746</name>
</gene>
<evidence type="ECO:0000313" key="3">
    <source>
        <dbReference type="EMBL" id="NYD43663.1"/>
    </source>
</evidence>
<accession>A0A7Y9E9H3</accession>
<evidence type="ECO:0000256" key="1">
    <source>
        <dbReference type="RuleBase" id="RU362001"/>
    </source>
</evidence>
<protein>
    <recommendedName>
        <fullName evidence="1">ESAT-6-like protein</fullName>
    </recommendedName>
</protein>